<comment type="caution">
    <text evidence="3">The sequence shown here is derived from an EMBL/GenBank/DDBJ whole genome shotgun (WGS) entry which is preliminary data.</text>
</comment>
<protein>
    <submittedName>
        <fullName evidence="3">Uncharacterized protein</fullName>
    </submittedName>
</protein>
<accession>A0A2I2GIZ6</accession>
<keyword evidence="2" id="KW-1133">Transmembrane helix</keyword>
<feature type="compositionally biased region" description="Basic residues" evidence="1">
    <location>
        <begin position="1"/>
        <end position="10"/>
    </location>
</feature>
<dbReference type="STRING" id="1392250.A0A2I2GIZ6"/>
<dbReference type="OrthoDB" id="5421757at2759"/>
<dbReference type="AlphaFoldDB" id="A0A2I2GIZ6"/>
<sequence>MAKSAKRSGKAKGSTTPSSSSSGTSTPSSQAGPLPPFAKAPSSLQPFLQTFSPQEVYLIHIDHTPRDVKKQAFNVPVVINVVITVVICIRVYMVRNMYPAMLATVLGLASPMSVDTASTPWEQLAVTVLIRTANVLLDYLLVTIFLSWPIRFIEGPVLWRRNIGFRDREIIIRRSRPSLSEGLERNRWIREDEATRDKIVAAVTPDRIKKTGYLLVDADWDLDYDAMIRAHEIVDRTRTGNGIPLDEFRTAVVVNTDADGWLMWHVGDEDTAEGRARSAQRDQILAFKEKLTAMGKEDLFFRWVELIQYESTRPGGFTPERQKSAMIQAKQLFETEGVDFARFWQEVGGLEGFIEELD</sequence>
<evidence type="ECO:0000256" key="2">
    <source>
        <dbReference type="SAM" id="Phobius"/>
    </source>
</evidence>
<evidence type="ECO:0000313" key="3">
    <source>
        <dbReference type="EMBL" id="PLB52850.1"/>
    </source>
</evidence>
<feature type="transmembrane region" description="Helical" evidence="2">
    <location>
        <begin position="73"/>
        <end position="93"/>
    </location>
</feature>
<dbReference type="Proteomes" id="UP000234275">
    <property type="component" value="Unassembled WGS sequence"/>
</dbReference>
<organism evidence="3 4">
    <name type="scientific">Aspergillus steynii IBT 23096</name>
    <dbReference type="NCBI Taxonomy" id="1392250"/>
    <lineage>
        <taxon>Eukaryota</taxon>
        <taxon>Fungi</taxon>
        <taxon>Dikarya</taxon>
        <taxon>Ascomycota</taxon>
        <taxon>Pezizomycotina</taxon>
        <taxon>Eurotiomycetes</taxon>
        <taxon>Eurotiomycetidae</taxon>
        <taxon>Eurotiales</taxon>
        <taxon>Aspergillaceae</taxon>
        <taxon>Aspergillus</taxon>
        <taxon>Aspergillus subgen. Circumdati</taxon>
    </lineage>
</organism>
<evidence type="ECO:0000256" key="1">
    <source>
        <dbReference type="SAM" id="MobiDB-lite"/>
    </source>
</evidence>
<proteinExistence type="predicted"/>
<dbReference type="RefSeq" id="XP_024708152.1">
    <property type="nucleotide sequence ID" value="XM_024848745.1"/>
</dbReference>
<reference evidence="3 4" key="1">
    <citation type="submission" date="2016-12" db="EMBL/GenBank/DDBJ databases">
        <title>The genomes of Aspergillus section Nigri reveals drivers in fungal speciation.</title>
        <authorList>
            <consortium name="DOE Joint Genome Institute"/>
            <person name="Vesth T.C."/>
            <person name="Nybo J."/>
            <person name="Theobald S."/>
            <person name="Brandl J."/>
            <person name="Frisvad J.C."/>
            <person name="Nielsen K.F."/>
            <person name="Lyhne E.K."/>
            <person name="Kogle M.E."/>
            <person name="Kuo A."/>
            <person name="Riley R."/>
            <person name="Clum A."/>
            <person name="Nolan M."/>
            <person name="Lipzen A."/>
            <person name="Salamov A."/>
            <person name="Henrissat B."/>
            <person name="Wiebenga A."/>
            <person name="De Vries R.P."/>
            <person name="Grigoriev I.V."/>
            <person name="Mortensen U.H."/>
            <person name="Andersen M.R."/>
            <person name="Baker S.E."/>
        </authorList>
    </citation>
    <scope>NUCLEOTIDE SEQUENCE [LARGE SCALE GENOMIC DNA]</scope>
    <source>
        <strain evidence="3 4">IBT 23096</strain>
    </source>
</reference>
<feature type="compositionally biased region" description="Low complexity" evidence="1">
    <location>
        <begin position="11"/>
        <end position="29"/>
    </location>
</feature>
<evidence type="ECO:0000313" key="4">
    <source>
        <dbReference type="Proteomes" id="UP000234275"/>
    </source>
</evidence>
<name>A0A2I2GIZ6_9EURO</name>
<keyword evidence="2" id="KW-0812">Transmembrane</keyword>
<gene>
    <name evidence="3" type="ORF">P170DRAFT_434576</name>
</gene>
<dbReference type="GeneID" id="36556444"/>
<feature type="region of interest" description="Disordered" evidence="1">
    <location>
        <begin position="1"/>
        <end position="35"/>
    </location>
</feature>
<dbReference type="EMBL" id="MSFO01000002">
    <property type="protein sequence ID" value="PLB52850.1"/>
    <property type="molecule type" value="Genomic_DNA"/>
</dbReference>
<keyword evidence="2" id="KW-0472">Membrane</keyword>
<keyword evidence="4" id="KW-1185">Reference proteome</keyword>
<dbReference type="VEuPathDB" id="FungiDB:P170DRAFT_434576"/>